<evidence type="ECO:0000256" key="1">
    <source>
        <dbReference type="SAM" id="MobiDB-lite"/>
    </source>
</evidence>
<dbReference type="GO" id="GO:0005544">
    <property type="term" value="F:calcium-dependent phospholipid binding"/>
    <property type="evidence" value="ECO:0007669"/>
    <property type="project" value="InterPro"/>
</dbReference>
<dbReference type="Gene3D" id="3.30.70.1240">
    <property type="entry name" value="DOPA-like domains"/>
    <property type="match status" value="1"/>
</dbReference>
<dbReference type="STRING" id="28573.A0A0U1LJ79"/>
<dbReference type="PANTHER" id="PTHR36423:SF2">
    <property type="entry name" value="AFR070WP"/>
    <property type="match status" value="1"/>
</dbReference>
<keyword evidence="3" id="KW-1185">Reference proteome</keyword>
<dbReference type="Pfam" id="PF08883">
    <property type="entry name" value="DOPA_dioxygen"/>
    <property type="match status" value="1"/>
</dbReference>
<feature type="region of interest" description="Disordered" evidence="1">
    <location>
        <begin position="1"/>
        <end position="292"/>
    </location>
</feature>
<name>A0A0U1LJ79_TALIS</name>
<evidence type="ECO:0000313" key="3">
    <source>
        <dbReference type="Proteomes" id="UP000054383"/>
    </source>
</evidence>
<feature type="compositionally biased region" description="Basic and acidic residues" evidence="1">
    <location>
        <begin position="101"/>
        <end position="118"/>
    </location>
</feature>
<dbReference type="InterPro" id="IPR011009">
    <property type="entry name" value="Kinase-like_dom_sf"/>
</dbReference>
<feature type="compositionally biased region" description="Basic and acidic residues" evidence="1">
    <location>
        <begin position="20"/>
        <end position="31"/>
    </location>
</feature>
<dbReference type="PANTHER" id="PTHR36423">
    <property type="entry name" value="AFR070WP"/>
    <property type="match status" value="1"/>
</dbReference>
<dbReference type="Gene3D" id="1.10.220.10">
    <property type="entry name" value="Annexin"/>
    <property type="match status" value="3"/>
</dbReference>
<protein>
    <submittedName>
        <fullName evidence="2">Putative 21,2 kDa protein</fullName>
    </submittedName>
</protein>
<feature type="compositionally biased region" description="Acidic residues" evidence="1">
    <location>
        <begin position="45"/>
        <end position="54"/>
    </location>
</feature>
<feature type="compositionally biased region" description="Basic and acidic residues" evidence="1">
    <location>
        <begin position="55"/>
        <end position="66"/>
    </location>
</feature>
<feature type="region of interest" description="Disordered" evidence="1">
    <location>
        <begin position="374"/>
        <end position="413"/>
    </location>
</feature>
<sequence>MSSLLVSDPRSRGRSKSPSGRRERSRSRDVRAPSPAVEVKKKYYDDDDDDDESAEEKRRERRREAKYSSSSRTSGRADYADYKESSKKYSNKYDAADSSDEDRYRAKERAKDRYYHSESEDDNEEEDRKRRYHEKSSSSRSSKYKDEDNKKYRSSRTSRRYGSASDETDSDSDLSALAYGDSSHRRQYSSQDPRSSRESVSKSSQRPSSTYRLDDDRSRPGTHPSYAKPEQFSYQQPAMNQYSDPRHAPPQGTVPGTVPPVLPPDWAPIPASEMPGYVPPSTHPASAQSIPGAFPGGYPATATTAYSQAPGYTSTSSYAQPPHFQYATPDHAIKYGTKNERPSYTQSAETQFGKQQHPYVASAEPQFLEIAPGRSRAESVGRQGRPHSLSVSSNLSVGGGGVAGGRPPASPLLEAYKGTYQSISPMPSPIMNPVGLAHDDDISDLEGLGGSGSDRRRSSKHKHSKSRDERDKREKGRDKEIIEKERKRHSRHSSRSGNEDIILIAPSSRKKVMFYDPVPDALALKESLSHRTSLDTRPLLEILPSLTSDEILALRQEYKNHAKVQGKGINIAKHIKMRLGSTSFGKVCYATALGRWESEAYWANCYYQAGTSRRELLIESLIGRSNADIREIKNCFRDARYSDDLEKCMKAELKADKFRTAILLALSERRQPESQQLDLHLVQRDLSDLHHALVSREGGETAMINILLLRSDSHLREIMRVYDAQFKRNFAKEVIKKSPNLVGETLVHVLNGAINRPMRDALLLHQAIHESRPGKERSELLISRLVRLHWEPRHLELVKEEYRHRYREIVEEAIAKEIMESGGKGDMGEFCIELTVFLKGKPITAARVEQLNKLHPTVHRLILAEGLERPENLKAVKSVIVKQQKHGWIEEFNNEKDAYMRLKTLQGEVIPELFGEISFDGRPALLLSDMNGANLSHLAKRNESEVQGIELGLHLERAFQAFSDHNAVHYDPKLDNIIYCPNKEPSKAKVVIVDLEHVEFPASMRPWQSTINLGNARSLTKEIQHIRRRNTNRTGDTNCSQFESLMPERDTDGKSLLNPKSTTKSSAYTAFPAPLDNGRRGGFDVHIYYMLNNATQTTFARELHERIRREFPELRIYRFWDRPVGPHPIAMFEVNLLTPTEFGAFVPWLVINRGPLSVLVHPNTVNNGEEARNHSQRATWMGERVPLDLEMLQALDKRNLEG</sequence>
<dbReference type="Proteomes" id="UP000054383">
    <property type="component" value="Unassembled WGS sequence"/>
</dbReference>
<feature type="compositionally biased region" description="Basic and acidic residues" evidence="1">
    <location>
        <begin position="466"/>
        <end position="485"/>
    </location>
</feature>
<dbReference type="SUPFAM" id="SSF47874">
    <property type="entry name" value="Annexin"/>
    <property type="match status" value="1"/>
</dbReference>
<dbReference type="OMA" id="AMIQIII"/>
<dbReference type="InterPro" id="IPR037104">
    <property type="entry name" value="Annexin_sf"/>
</dbReference>
<dbReference type="OrthoDB" id="2134400at2759"/>
<dbReference type="InterPro" id="IPR023389">
    <property type="entry name" value="DOPA-like_sf"/>
</dbReference>
<feature type="compositionally biased region" description="Pro residues" evidence="1">
    <location>
        <begin position="257"/>
        <end position="267"/>
    </location>
</feature>
<evidence type="ECO:0000313" key="2">
    <source>
        <dbReference type="EMBL" id="CRG82842.1"/>
    </source>
</evidence>
<dbReference type="SUPFAM" id="SSF143410">
    <property type="entry name" value="DOPA-like"/>
    <property type="match status" value="1"/>
</dbReference>
<feature type="compositionally biased region" description="Polar residues" evidence="1">
    <location>
        <begin position="232"/>
        <end position="243"/>
    </location>
</feature>
<gene>
    <name evidence="2" type="ORF">PISL3812_00188</name>
</gene>
<proteinExistence type="predicted"/>
<accession>A0A0U1LJ79</accession>
<feature type="region of interest" description="Disordered" evidence="1">
    <location>
        <begin position="335"/>
        <end position="358"/>
    </location>
</feature>
<dbReference type="AlphaFoldDB" id="A0A0U1LJ79"/>
<organism evidence="2 3">
    <name type="scientific">Talaromyces islandicus</name>
    <name type="common">Penicillium islandicum</name>
    <dbReference type="NCBI Taxonomy" id="28573"/>
    <lineage>
        <taxon>Eukaryota</taxon>
        <taxon>Fungi</taxon>
        <taxon>Dikarya</taxon>
        <taxon>Ascomycota</taxon>
        <taxon>Pezizomycotina</taxon>
        <taxon>Eurotiomycetes</taxon>
        <taxon>Eurotiomycetidae</taxon>
        <taxon>Eurotiales</taxon>
        <taxon>Trichocomaceae</taxon>
        <taxon>Talaromyces</taxon>
        <taxon>Talaromyces sect. Islandici</taxon>
    </lineage>
</organism>
<dbReference type="InterPro" id="IPR014980">
    <property type="entry name" value="DOPA_dioxygen"/>
</dbReference>
<feature type="compositionally biased region" description="Polar residues" evidence="1">
    <location>
        <begin position="342"/>
        <end position="354"/>
    </location>
</feature>
<dbReference type="EMBL" id="CVMT01000001">
    <property type="protein sequence ID" value="CRG82842.1"/>
    <property type="molecule type" value="Genomic_DNA"/>
</dbReference>
<dbReference type="GO" id="GO:0005509">
    <property type="term" value="F:calcium ion binding"/>
    <property type="evidence" value="ECO:0007669"/>
    <property type="project" value="InterPro"/>
</dbReference>
<feature type="compositionally biased region" description="Basic and acidic residues" evidence="1">
    <location>
        <begin position="126"/>
        <end position="151"/>
    </location>
</feature>
<dbReference type="SUPFAM" id="SSF56112">
    <property type="entry name" value="Protein kinase-like (PK-like)"/>
    <property type="match status" value="1"/>
</dbReference>
<feature type="region of interest" description="Disordered" evidence="1">
    <location>
        <begin position="431"/>
        <end position="499"/>
    </location>
</feature>
<feature type="compositionally biased region" description="Basic and acidic residues" evidence="1">
    <location>
        <begin position="78"/>
        <end position="87"/>
    </location>
</feature>
<reference evidence="2 3" key="1">
    <citation type="submission" date="2015-04" db="EMBL/GenBank/DDBJ databases">
        <authorList>
            <person name="Syromyatnikov M.Y."/>
            <person name="Popov V.N."/>
        </authorList>
    </citation>
    <scope>NUCLEOTIDE SEQUENCE [LARGE SCALE GENOMIC DNA]</scope>
    <source>
        <strain evidence="2">WF-38-12</strain>
    </source>
</reference>